<evidence type="ECO:0000313" key="2">
    <source>
        <dbReference type="EMBL" id="MBB3091126.1"/>
    </source>
</evidence>
<proteinExistence type="predicted"/>
<gene>
    <name evidence="2" type="ORF">FHS12_004091</name>
</gene>
<dbReference type="InterPro" id="IPR034768">
    <property type="entry name" value="4FE4S_WBL"/>
</dbReference>
<protein>
    <recommendedName>
        <fullName evidence="1">4Fe-4S Wbl-type domain-containing protein</fullName>
    </recommendedName>
</protein>
<dbReference type="Pfam" id="PF02467">
    <property type="entry name" value="Whib"/>
    <property type="match status" value="1"/>
</dbReference>
<reference evidence="2 3" key="1">
    <citation type="submission" date="2020-08" db="EMBL/GenBank/DDBJ databases">
        <title>Genomic Encyclopedia of Type Strains, Phase III (KMG-III): the genomes of soil and plant-associated and newly described type strains.</title>
        <authorList>
            <person name="Whitman W."/>
        </authorList>
    </citation>
    <scope>NUCLEOTIDE SEQUENCE [LARGE SCALE GENOMIC DNA]</scope>
    <source>
        <strain evidence="2 3">CECT 3302</strain>
    </source>
</reference>
<feature type="domain" description="4Fe-4S Wbl-type" evidence="1">
    <location>
        <begin position="11"/>
        <end position="74"/>
    </location>
</feature>
<dbReference type="Proteomes" id="UP000577707">
    <property type="component" value="Unassembled WGS sequence"/>
</dbReference>
<name>A0A7W5A7I5_9ACTN</name>
<evidence type="ECO:0000259" key="1">
    <source>
        <dbReference type="PROSITE" id="PS51674"/>
    </source>
</evidence>
<dbReference type="RefSeq" id="WP_183548860.1">
    <property type="nucleotide sequence ID" value="NZ_BMQT01000008.1"/>
</dbReference>
<accession>A0A7W5A7I5</accession>
<comment type="caution">
    <text evidence="2">The sequence shown here is derived from an EMBL/GenBank/DDBJ whole genome shotgun (WGS) entry which is preliminary data.</text>
</comment>
<evidence type="ECO:0000313" key="3">
    <source>
        <dbReference type="Proteomes" id="UP000577707"/>
    </source>
</evidence>
<dbReference type="PROSITE" id="PS51674">
    <property type="entry name" value="4FE4S_WBL"/>
    <property type="match status" value="1"/>
</dbReference>
<sequence length="109" mass="11460">MSTPAWMRDAACATPENRDMPWTTDTVDLPPVVVDVMRATCDGCAVRSACNSYALEERVSGGMWAGTDRDRALSVIAGSSAGSRVVLAEQLELPLVLADAIDEVFGGAA</sequence>
<dbReference type="EMBL" id="JACHXG010000009">
    <property type="protein sequence ID" value="MBB3091126.1"/>
    <property type="molecule type" value="Genomic_DNA"/>
</dbReference>
<organism evidence="2 3">
    <name type="scientific">Nocardioides albus</name>
    <dbReference type="NCBI Taxonomy" id="1841"/>
    <lineage>
        <taxon>Bacteria</taxon>
        <taxon>Bacillati</taxon>
        <taxon>Actinomycetota</taxon>
        <taxon>Actinomycetes</taxon>
        <taxon>Propionibacteriales</taxon>
        <taxon>Nocardioidaceae</taxon>
        <taxon>Nocardioides</taxon>
    </lineage>
</organism>
<keyword evidence="3" id="KW-1185">Reference proteome</keyword>
<dbReference type="AlphaFoldDB" id="A0A7W5A7I5"/>